<accession>A0A382C305</accession>
<reference evidence="1" key="1">
    <citation type="submission" date="2018-05" db="EMBL/GenBank/DDBJ databases">
        <authorList>
            <person name="Lanie J.A."/>
            <person name="Ng W.-L."/>
            <person name="Kazmierczak K.M."/>
            <person name="Andrzejewski T.M."/>
            <person name="Davidsen T.M."/>
            <person name="Wayne K.J."/>
            <person name="Tettelin H."/>
            <person name="Glass J.I."/>
            <person name="Rusch D."/>
            <person name="Podicherti R."/>
            <person name="Tsui H.-C.T."/>
            <person name="Winkler M.E."/>
        </authorList>
    </citation>
    <scope>NUCLEOTIDE SEQUENCE</scope>
</reference>
<name>A0A382C305_9ZZZZ</name>
<organism evidence="1">
    <name type="scientific">marine metagenome</name>
    <dbReference type="NCBI Taxonomy" id="408172"/>
    <lineage>
        <taxon>unclassified sequences</taxon>
        <taxon>metagenomes</taxon>
        <taxon>ecological metagenomes</taxon>
    </lineage>
</organism>
<proteinExistence type="predicted"/>
<gene>
    <name evidence="1" type="ORF">METZ01_LOCUS173300</name>
</gene>
<dbReference type="EMBL" id="UINC01032570">
    <property type="protein sequence ID" value="SVB20446.1"/>
    <property type="molecule type" value="Genomic_DNA"/>
</dbReference>
<protein>
    <submittedName>
        <fullName evidence="1">Uncharacterized protein</fullName>
    </submittedName>
</protein>
<sequence>MKYKVTFKWTEEVTTTRQLILKADSKQHAEDLVLNSVEPRGKLNIRKKDIDEEYDEEGELVPVSGINGGYRDEIGVEIDKEFWGDADCRFFIEEESE</sequence>
<evidence type="ECO:0000313" key="1">
    <source>
        <dbReference type="EMBL" id="SVB20446.1"/>
    </source>
</evidence>
<dbReference type="AlphaFoldDB" id="A0A382C305"/>